<dbReference type="Pfam" id="PF00196">
    <property type="entry name" value="GerE"/>
    <property type="match status" value="1"/>
</dbReference>
<dbReference type="PANTHER" id="PTHR45566">
    <property type="entry name" value="HTH-TYPE TRANSCRIPTIONAL REGULATOR YHJB-RELATED"/>
    <property type="match status" value="1"/>
</dbReference>
<keyword evidence="2" id="KW-0238">DNA-binding</keyword>
<dbReference type="Gene3D" id="3.40.50.2300">
    <property type="match status" value="1"/>
</dbReference>
<dbReference type="SUPFAM" id="SSF46894">
    <property type="entry name" value="C-terminal effector domain of the bipartite response regulators"/>
    <property type="match status" value="1"/>
</dbReference>
<gene>
    <name evidence="2" type="ORF">BDD14_4607</name>
</gene>
<dbReference type="InterPro" id="IPR051015">
    <property type="entry name" value="EvgA-like"/>
</dbReference>
<evidence type="ECO:0000259" key="1">
    <source>
        <dbReference type="PROSITE" id="PS50043"/>
    </source>
</evidence>
<evidence type="ECO:0000313" key="3">
    <source>
        <dbReference type="Proteomes" id="UP000292958"/>
    </source>
</evidence>
<dbReference type="CDD" id="cd06170">
    <property type="entry name" value="LuxR_C_like"/>
    <property type="match status" value="1"/>
</dbReference>
<organism evidence="2 3">
    <name type="scientific">Edaphobacter modestus</name>
    <dbReference type="NCBI Taxonomy" id="388466"/>
    <lineage>
        <taxon>Bacteria</taxon>
        <taxon>Pseudomonadati</taxon>
        <taxon>Acidobacteriota</taxon>
        <taxon>Terriglobia</taxon>
        <taxon>Terriglobales</taxon>
        <taxon>Acidobacteriaceae</taxon>
        <taxon>Edaphobacter</taxon>
    </lineage>
</organism>
<dbReference type="PROSITE" id="PS50043">
    <property type="entry name" value="HTH_LUXR_2"/>
    <property type="match status" value="1"/>
</dbReference>
<dbReference type="GO" id="GO:0003677">
    <property type="term" value="F:DNA binding"/>
    <property type="evidence" value="ECO:0007669"/>
    <property type="project" value="UniProtKB-KW"/>
</dbReference>
<dbReference type="AlphaFoldDB" id="A0A4V2G505"/>
<evidence type="ECO:0000313" key="2">
    <source>
        <dbReference type="EMBL" id="RZU43006.1"/>
    </source>
</evidence>
<dbReference type="GO" id="GO:0006355">
    <property type="term" value="P:regulation of DNA-templated transcription"/>
    <property type="evidence" value="ECO:0007669"/>
    <property type="project" value="InterPro"/>
</dbReference>
<feature type="domain" description="HTH luxR-type" evidence="1">
    <location>
        <begin position="135"/>
        <end position="200"/>
    </location>
</feature>
<dbReference type="RefSeq" id="WP_130421239.1">
    <property type="nucleotide sequence ID" value="NZ_SHKW01000001.1"/>
</dbReference>
<dbReference type="OrthoDB" id="118459at2"/>
<dbReference type="EMBL" id="SHKW01000001">
    <property type="protein sequence ID" value="RZU43006.1"/>
    <property type="molecule type" value="Genomic_DNA"/>
</dbReference>
<comment type="caution">
    <text evidence="2">The sequence shown here is derived from an EMBL/GenBank/DDBJ whole genome shotgun (WGS) entry which is preliminary data.</text>
</comment>
<dbReference type="PRINTS" id="PR00038">
    <property type="entry name" value="HTHLUXR"/>
</dbReference>
<keyword evidence="3" id="KW-1185">Reference proteome</keyword>
<protein>
    <submittedName>
        <fullName evidence="2">DNA-binding NarL/FixJ family response regulator</fullName>
    </submittedName>
</protein>
<reference evidence="2 3" key="1">
    <citation type="submission" date="2019-02" db="EMBL/GenBank/DDBJ databases">
        <title>Genomic Encyclopedia of Archaeal and Bacterial Type Strains, Phase II (KMG-II): from individual species to whole genera.</title>
        <authorList>
            <person name="Goeker M."/>
        </authorList>
    </citation>
    <scope>NUCLEOTIDE SEQUENCE [LARGE SCALE GENOMIC DNA]</scope>
    <source>
        <strain evidence="2 3">DSM 18101</strain>
    </source>
</reference>
<sequence length="218" mass="24046">MNRIILADNQVIFRAGAARVLALEEDMRIVAQCEDLPKMWSALESLRGAILLVASSLHPEAQALTERARIMGSRVILIAENTEQVPDEILSLVDGVVCRNIGGIDLVDGVRRVARGQRYMQRANVTAIHSTDSVGTRVRDRLTPKEMQIVALIVQGCKNKEIALQLGTKEQVIKNYLRGIYDKTGVSDRLELALFTIHHRVLAEAAAKAGNLIEMKTA</sequence>
<dbReference type="InterPro" id="IPR000792">
    <property type="entry name" value="Tscrpt_reg_LuxR_C"/>
</dbReference>
<dbReference type="InterPro" id="IPR016032">
    <property type="entry name" value="Sig_transdc_resp-reg_C-effctor"/>
</dbReference>
<dbReference type="Proteomes" id="UP000292958">
    <property type="component" value="Unassembled WGS sequence"/>
</dbReference>
<dbReference type="PANTHER" id="PTHR45566:SF2">
    <property type="entry name" value="NARL SUBFAMILY"/>
    <property type="match status" value="1"/>
</dbReference>
<dbReference type="SMART" id="SM00421">
    <property type="entry name" value="HTH_LUXR"/>
    <property type="match status" value="1"/>
</dbReference>
<proteinExistence type="predicted"/>
<accession>A0A4V2G505</accession>
<name>A0A4V2G505_9BACT</name>